<dbReference type="GO" id="GO:0006089">
    <property type="term" value="P:lactate metabolic process"/>
    <property type="evidence" value="ECO:0007669"/>
    <property type="project" value="TreeGrafter"/>
</dbReference>
<feature type="compositionally biased region" description="Polar residues" evidence="17">
    <location>
        <begin position="292"/>
        <end position="302"/>
    </location>
</feature>
<reference evidence="20" key="1">
    <citation type="submission" date="2011-04" db="EMBL/GenBank/DDBJ databases">
        <title>Evolution of plant cell wall degrading machinery underlies the functional diversity of forest fungi.</title>
        <authorList>
            <consortium name="US DOE Joint Genome Institute (JGI-PGF)"/>
            <person name="Eastwood D.C."/>
            <person name="Floudas D."/>
            <person name="Binder M."/>
            <person name="Majcherczyk A."/>
            <person name="Schneider P."/>
            <person name="Aerts A."/>
            <person name="Asiegbu F.O."/>
            <person name="Baker S.E."/>
            <person name="Barry K."/>
            <person name="Bendiksby M."/>
            <person name="Blumentritt M."/>
            <person name="Coutinho P.M."/>
            <person name="Cullen D."/>
            <person name="Cullen D."/>
            <person name="Gathman A."/>
            <person name="Goodell B."/>
            <person name="Henrissat B."/>
            <person name="Ihrmark K."/>
            <person name="Kauserud H."/>
            <person name="Kohler A."/>
            <person name="LaButti K."/>
            <person name="Lapidus A."/>
            <person name="Lavin J.L."/>
            <person name="Lee Y.-H."/>
            <person name="Lindquist E."/>
            <person name="Lilly W."/>
            <person name="Lucas S."/>
            <person name="Morin E."/>
            <person name="Murat C."/>
            <person name="Oguiza J.A."/>
            <person name="Park J."/>
            <person name="Pisabarro A.G."/>
            <person name="Riley R."/>
            <person name="Rosling A."/>
            <person name="Salamov A."/>
            <person name="Schmidt O."/>
            <person name="Schmutz J."/>
            <person name="Skrede I."/>
            <person name="Stenlid J."/>
            <person name="Wiebenga A."/>
            <person name="Xie X."/>
            <person name="Kues U."/>
            <person name="Hibbett D.S."/>
            <person name="Hoffmeister D."/>
            <person name="Hogberg N."/>
            <person name="Martin F."/>
            <person name="Grigoriev I.V."/>
            <person name="Watkinson S.C."/>
        </authorList>
    </citation>
    <scope>NUCLEOTIDE SEQUENCE</scope>
    <source>
        <strain evidence="20">S7.9</strain>
    </source>
</reference>
<keyword evidence="9" id="KW-0560">Oxidoreductase</keyword>
<dbReference type="InterPro" id="IPR037458">
    <property type="entry name" value="L-MDH/L-LDH_FMN-bd"/>
</dbReference>
<proteinExistence type="inferred from homology"/>
<dbReference type="PRINTS" id="PR00363">
    <property type="entry name" value="CYTOCHROMEB5"/>
</dbReference>
<evidence type="ECO:0000256" key="1">
    <source>
        <dbReference type="ARBA" id="ARBA00001917"/>
    </source>
</evidence>
<dbReference type="InterPro" id="IPR036400">
    <property type="entry name" value="Cyt_B5-like_heme/steroid_sf"/>
</dbReference>
<evidence type="ECO:0000256" key="13">
    <source>
        <dbReference type="ARBA" id="ARBA00061137"/>
    </source>
</evidence>
<evidence type="ECO:0000256" key="14">
    <source>
        <dbReference type="ARBA" id="ARBA00061589"/>
    </source>
</evidence>
<evidence type="ECO:0000256" key="15">
    <source>
        <dbReference type="ARBA" id="ARBA00066458"/>
    </source>
</evidence>
<protein>
    <recommendedName>
        <fullName evidence="16">L-lactate dehydrogenase (cytochrome)</fullName>
        <ecNumber evidence="15">1.1.2.3</ecNumber>
    </recommendedName>
</protein>
<dbReference type="RefSeq" id="XP_007316557.1">
    <property type="nucleotide sequence ID" value="XM_007316495.1"/>
</dbReference>
<dbReference type="SUPFAM" id="SSF55856">
    <property type="entry name" value="Cytochrome b5-like heme/steroid binding domain"/>
    <property type="match status" value="1"/>
</dbReference>
<dbReference type="Pfam" id="PF00173">
    <property type="entry name" value="Cyt-b5"/>
    <property type="match status" value="1"/>
</dbReference>
<feature type="domain" description="Cytochrome b5 heme-binding" evidence="18">
    <location>
        <begin position="5"/>
        <end position="82"/>
    </location>
</feature>
<dbReference type="EC" id="1.1.2.3" evidence="15"/>
<dbReference type="PANTHER" id="PTHR10578">
    <property type="entry name" value="S -2-HYDROXY-ACID OXIDASE-RELATED"/>
    <property type="match status" value="1"/>
</dbReference>
<dbReference type="InterPro" id="IPR008259">
    <property type="entry name" value="FMN_hydac_DH_AS"/>
</dbReference>
<dbReference type="HOGENOM" id="CLU_020639_1_1_1"/>
<evidence type="ECO:0000256" key="7">
    <source>
        <dbReference type="ARBA" id="ARBA00022643"/>
    </source>
</evidence>
<gene>
    <name evidence="20" type="ORF">SERLADRAFT_463406</name>
</gene>
<dbReference type="GeneID" id="18818547"/>
<dbReference type="CDD" id="cd02922">
    <property type="entry name" value="FCB2_FMN"/>
    <property type="match status" value="1"/>
</dbReference>
<comment type="similarity">
    <text evidence="13">In the C-terminal section; belongs to the FMN-dependent alpha-hydroxy acid dehydrogenase family.</text>
</comment>
<evidence type="ECO:0000256" key="4">
    <source>
        <dbReference type="ARBA" id="ARBA00011881"/>
    </source>
</evidence>
<dbReference type="SUPFAM" id="SSF51395">
    <property type="entry name" value="FMN-linked oxidoreductases"/>
    <property type="match status" value="1"/>
</dbReference>
<evidence type="ECO:0000256" key="3">
    <source>
        <dbReference type="ARBA" id="ARBA00004569"/>
    </source>
</evidence>
<keyword evidence="5" id="KW-0349">Heme</keyword>
<dbReference type="InterPro" id="IPR001199">
    <property type="entry name" value="Cyt_B5-like_heme/steroid-bd"/>
</dbReference>
<evidence type="ECO:0000259" key="19">
    <source>
        <dbReference type="PROSITE" id="PS51349"/>
    </source>
</evidence>
<comment type="catalytic activity">
    <reaction evidence="12">
        <text>(S)-lactate + 2 Fe(III)-[cytochrome c] = 2 Fe(II)-[cytochrome c] + pyruvate + 2 H(+)</text>
        <dbReference type="Rhea" id="RHEA:19909"/>
        <dbReference type="Rhea" id="RHEA-COMP:10350"/>
        <dbReference type="Rhea" id="RHEA-COMP:14399"/>
        <dbReference type="ChEBI" id="CHEBI:15361"/>
        <dbReference type="ChEBI" id="CHEBI:15378"/>
        <dbReference type="ChEBI" id="CHEBI:16651"/>
        <dbReference type="ChEBI" id="CHEBI:29033"/>
        <dbReference type="ChEBI" id="CHEBI:29034"/>
        <dbReference type="EC" id="1.1.2.3"/>
    </reaction>
    <physiologicalReaction direction="left-to-right" evidence="12">
        <dbReference type="Rhea" id="RHEA:19910"/>
    </physiologicalReaction>
</comment>
<dbReference type="FunFam" id="3.10.120.10:FF:000012">
    <property type="entry name" value="Mitochondrial cytochrome b2, putative"/>
    <property type="match status" value="1"/>
</dbReference>
<dbReference type="Pfam" id="PF01070">
    <property type="entry name" value="FMN_dh"/>
    <property type="match status" value="1"/>
</dbReference>
<dbReference type="SMART" id="SM01117">
    <property type="entry name" value="Cyt-b5"/>
    <property type="match status" value="1"/>
</dbReference>
<dbReference type="PROSITE" id="PS00191">
    <property type="entry name" value="CYTOCHROME_B5_1"/>
    <property type="match status" value="1"/>
</dbReference>
<dbReference type="GO" id="GO:0046872">
    <property type="term" value="F:metal ion binding"/>
    <property type="evidence" value="ECO:0007669"/>
    <property type="project" value="UniProtKB-KW"/>
</dbReference>
<evidence type="ECO:0000256" key="2">
    <source>
        <dbReference type="ARBA" id="ARBA00001970"/>
    </source>
</evidence>
<keyword evidence="10" id="KW-0408">Iron</keyword>
<evidence type="ECO:0000256" key="12">
    <source>
        <dbReference type="ARBA" id="ARBA00052399"/>
    </source>
</evidence>
<dbReference type="PROSITE" id="PS00557">
    <property type="entry name" value="FMN_HYDROXY_ACID_DH_1"/>
    <property type="match status" value="1"/>
</dbReference>
<dbReference type="PROSITE" id="PS50255">
    <property type="entry name" value="CYTOCHROME_B5_2"/>
    <property type="match status" value="1"/>
</dbReference>
<evidence type="ECO:0000256" key="10">
    <source>
        <dbReference type="ARBA" id="ARBA00023004"/>
    </source>
</evidence>
<organism>
    <name type="scientific">Serpula lacrymans var. lacrymans (strain S7.9)</name>
    <name type="common">Dry rot fungus</name>
    <dbReference type="NCBI Taxonomy" id="578457"/>
    <lineage>
        <taxon>Eukaryota</taxon>
        <taxon>Fungi</taxon>
        <taxon>Dikarya</taxon>
        <taxon>Basidiomycota</taxon>
        <taxon>Agaricomycotina</taxon>
        <taxon>Agaricomycetes</taxon>
        <taxon>Agaricomycetidae</taxon>
        <taxon>Boletales</taxon>
        <taxon>Coniophorineae</taxon>
        <taxon>Serpulaceae</taxon>
        <taxon>Serpula</taxon>
    </lineage>
</organism>
<evidence type="ECO:0000256" key="6">
    <source>
        <dbReference type="ARBA" id="ARBA00022630"/>
    </source>
</evidence>
<keyword evidence="6" id="KW-0285">Flavoprotein</keyword>
<keyword evidence="11" id="KW-0496">Mitochondrion</keyword>
<dbReference type="GO" id="GO:0004460">
    <property type="term" value="F:L-lactate dehydrogenase (cytochrome) activity"/>
    <property type="evidence" value="ECO:0007669"/>
    <property type="project" value="UniProtKB-EC"/>
</dbReference>
<comment type="cofactor">
    <cofactor evidence="2">
        <name>heme b</name>
        <dbReference type="ChEBI" id="CHEBI:60344"/>
    </cofactor>
</comment>
<dbReference type="InterPro" id="IPR000262">
    <property type="entry name" value="FMN-dep_DH"/>
</dbReference>
<evidence type="ECO:0000256" key="16">
    <source>
        <dbReference type="ARBA" id="ARBA00068515"/>
    </source>
</evidence>
<dbReference type="AlphaFoldDB" id="F8NS75"/>
<dbReference type="FunFam" id="3.20.20.70:FF:000062">
    <property type="entry name" value="Cytochrome b2, mitochondrial, putative"/>
    <property type="match status" value="1"/>
</dbReference>
<dbReference type="OrthoDB" id="1925334at2759"/>
<dbReference type="GO" id="GO:0005758">
    <property type="term" value="C:mitochondrial intermembrane space"/>
    <property type="evidence" value="ECO:0007669"/>
    <property type="project" value="UniProtKB-SubCell"/>
</dbReference>
<evidence type="ECO:0000256" key="11">
    <source>
        <dbReference type="ARBA" id="ARBA00023128"/>
    </source>
</evidence>
<dbReference type="InterPro" id="IPR018506">
    <property type="entry name" value="Cyt_B5_heme-BS"/>
</dbReference>
<comment type="subcellular location">
    <subcellularLocation>
        <location evidence="3">Mitochondrion intermembrane space</location>
    </subcellularLocation>
</comment>
<feature type="region of interest" description="Disordered" evidence="17">
    <location>
        <begin position="280"/>
        <end position="302"/>
    </location>
</feature>
<dbReference type="Gene3D" id="3.10.120.10">
    <property type="entry name" value="Cytochrome b5-like heme/steroid binding domain"/>
    <property type="match status" value="1"/>
</dbReference>
<sequence length="508" mass="56515">MATTEKLISGQTVALHNSRESCWIIVHGKVYDVTDFLDDHPGGSRIILKYAGKDATAAYDPIHPPDAITTNLTPDKHLGAVEPDTVEKEEIIITAEEIARQKRVDSRPPLSEILNLHDFEAIAKDVMHEKAWAYYSSAADDEITNRENHAAFHRIWFRPRILRDVTQVDWSTTILGQKSSMPLYITATALGKLGHPDGELNLTRAAAKHGIIQMIPTLASCSFDEIVDAAQPGQNQFLQLYVNKDRAITKRIVEHAEERGIKGLFITVDAPQLGRREKDMRQKFEAEDPSEVSKSGQQSGVDRSQGAARAISSFIDPSLSWADLKWFKSITKMPLILKGVQCWEDALEAYDNNMAGVVLSNHGGRQLDFARSGIEILVEVVTKLKEKRGLTFPNEKFQLFVDGGVRRATDVLKAVALGATAVGVGRPFLYAYSSYGADGMDKALQILHDEFEMNMRLLGARSMKEVVPEMVDASNIHTHIVAVPSDNLYESNYERLQGARLKELQAKL</sequence>
<dbReference type="InterPro" id="IPR037396">
    <property type="entry name" value="FMN_HAD"/>
</dbReference>
<dbReference type="InterPro" id="IPR013785">
    <property type="entry name" value="Aldolase_TIM"/>
</dbReference>
<dbReference type="PANTHER" id="PTHR10578:SF148">
    <property type="entry name" value="L-LACTATE DEHYDROGENASE (CYTOCHROME)"/>
    <property type="match status" value="1"/>
</dbReference>
<dbReference type="Proteomes" id="UP000008064">
    <property type="component" value="Unassembled WGS sequence"/>
</dbReference>
<comment type="subunit">
    <text evidence="4">Homotetramer.</text>
</comment>
<dbReference type="PROSITE" id="PS51349">
    <property type="entry name" value="FMN_HYDROXY_ACID_DH_2"/>
    <property type="match status" value="1"/>
</dbReference>
<keyword evidence="7" id="KW-0288">FMN</keyword>
<accession>F8NS75</accession>
<feature type="domain" description="FMN hydroxy acid dehydrogenase" evidence="19">
    <location>
        <begin position="108"/>
        <end position="476"/>
    </location>
</feature>
<evidence type="ECO:0000256" key="5">
    <source>
        <dbReference type="ARBA" id="ARBA00022617"/>
    </source>
</evidence>
<dbReference type="KEGG" id="sla:SERLADRAFT_463406"/>
<comment type="similarity">
    <text evidence="14">In the N-terminal section; belongs to the cytochrome b5 family.</text>
</comment>
<comment type="cofactor">
    <cofactor evidence="1">
        <name>FMN</name>
        <dbReference type="ChEBI" id="CHEBI:58210"/>
    </cofactor>
</comment>
<keyword evidence="8" id="KW-0479">Metal-binding</keyword>
<dbReference type="GO" id="GO:0020037">
    <property type="term" value="F:heme binding"/>
    <property type="evidence" value="ECO:0007669"/>
    <property type="project" value="InterPro"/>
</dbReference>
<evidence type="ECO:0000313" key="20">
    <source>
        <dbReference type="EMBL" id="EGO26384.1"/>
    </source>
</evidence>
<evidence type="ECO:0000256" key="8">
    <source>
        <dbReference type="ARBA" id="ARBA00022723"/>
    </source>
</evidence>
<evidence type="ECO:0000256" key="9">
    <source>
        <dbReference type="ARBA" id="ARBA00023002"/>
    </source>
</evidence>
<dbReference type="Gene3D" id="3.20.20.70">
    <property type="entry name" value="Aldolase class I"/>
    <property type="match status" value="1"/>
</dbReference>
<dbReference type="EMBL" id="GL945432">
    <property type="protein sequence ID" value="EGO26384.1"/>
    <property type="molecule type" value="Genomic_DNA"/>
</dbReference>
<evidence type="ECO:0000256" key="17">
    <source>
        <dbReference type="SAM" id="MobiDB-lite"/>
    </source>
</evidence>
<name>F8NS75_SERL9</name>
<evidence type="ECO:0000259" key="18">
    <source>
        <dbReference type="PROSITE" id="PS50255"/>
    </source>
</evidence>